<accession>A0AAU7E604</accession>
<sequence>MIKKIICGNAIFGHGRKRIFDTNNTNKPKYSESNGKLKVVLFNEKDGKQNNFRFTCSLTNKEKVDEFLTRDTQENLMIVFKGEVEFRKE</sequence>
<evidence type="ECO:0000313" key="1">
    <source>
        <dbReference type="EMBL" id="XBJ28950.1"/>
    </source>
</evidence>
<dbReference type="RefSeq" id="WP_348518397.1">
    <property type="nucleotide sequence ID" value="NZ_CP155620.1"/>
</dbReference>
<dbReference type="AlphaFoldDB" id="A0AAU7E604"/>
<gene>
    <name evidence="1" type="ORF">AAH949_07645</name>
</gene>
<protein>
    <submittedName>
        <fullName evidence="1">Uncharacterized protein</fullName>
    </submittedName>
</protein>
<organism evidence="1">
    <name type="scientific">Campylobacter sp. CCS1377</name>
    <dbReference type="NCBI Taxonomy" id="3158229"/>
    <lineage>
        <taxon>Bacteria</taxon>
        <taxon>Pseudomonadati</taxon>
        <taxon>Campylobacterota</taxon>
        <taxon>Epsilonproteobacteria</taxon>
        <taxon>Campylobacterales</taxon>
        <taxon>Campylobacteraceae</taxon>
        <taxon>Campylobacter</taxon>
    </lineage>
</organism>
<reference evidence="1" key="1">
    <citation type="submission" date="2024-05" db="EMBL/GenBank/DDBJ databases">
        <title>Campylobacter coli isolated from environmental waters in Slovenia.</title>
        <authorList>
            <person name="Zautner A.E."/>
            <person name="Bunk B."/>
            <person name="Riedel T."/>
            <person name="Sproeer C."/>
        </authorList>
    </citation>
    <scope>NUCLEOTIDE SEQUENCE</scope>
    <source>
        <strain evidence="1">CCS1377</strain>
    </source>
</reference>
<proteinExistence type="predicted"/>
<dbReference type="EMBL" id="CP155620">
    <property type="protein sequence ID" value="XBJ28950.1"/>
    <property type="molecule type" value="Genomic_DNA"/>
</dbReference>
<name>A0AAU7E604_9BACT</name>